<keyword evidence="1" id="KW-0812">Transmembrane</keyword>
<organism evidence="2">
    <name type="scientific">uncultured Rubrobacteraceae bacterium</name>
    <dbReference type="NCBI Taxonomy" id="349277"/>
    <lineage>
        <taxon>Bacteria</taxon>
        <taxon>Bacillati</taxon>
        <taxon>Actinomycetota</taxon>
        <taxon>Rubrobacteria</taxon>
        <taxon>Rubrobacterales</taxon>
        <taxon>Rubrobacteraceae</taxon>
        <taxon>environmental samples</taxon>
    </lineage>
</organism>
<feature type="transmembrane region" description="Helical" evidence="1">
    <location>
        <begin position="158"/>
        <end position="175"/>
    </location>
</feature>
<reference evidence="2" key="1">
    <citation type="submission" date="2020-02" db="EMBL/GenBank/DDBJ databases">
        <authorList>
            <person name="Meier V. D."/>
        </authorList>
    </citation>
    <scope>NUCLEOTIDE SEQUENCE</scope>
    <source>
        <strain evidence="2">AVDCRST_MAG37</strain>
    </source>
</reference>
<sequence>METYSHAFFTWALAKHGVRAGRAAGIAGAVGASFPDLPAFAGTAYYVGTAYLREGWSSMHSEELLDAIYFHGPFGSTGSALHSAVPVVALLILYRVFGVHRHDRRRILLWFVLGWFGHTIADFLTHVNDTRPLLWPISDWKWSSPISYYNPLYHSQEFFVVSHGLMLLIISWLLLKSVVSQKKSPKPPPG</sequence>
<gene>
    <name evidence="2" type="ORF">AVDCRST_MAG37-1447</name>
</gene>
<accession>A0A6J4QEN1</accession>
<protein>
    <recommendedName>
        <fullName evidence="3">Membrane-bound metal-dependent hydrolase</fullName>
    </recommendedName>
</protein>
<evidence type="ECO:0000256" key="1">
    <source>
        <dbReference type="SAM" id="Phobius"/>
    </source>
</evidence>
<feature type="transmembrane region" description="Helical" evidence="1">
    <location>
        <begin position="79"/>
        <end position="96"/>
    </location>
</feature>
<keyword evidence="1" id="KW-0472">Membrane</keyword>
<name>A0A6J4QEN1_9ACTN</name>
<evidence type="ECO:0008006" key="3">
    <source>
        <dbReference type="Google" id="ProtNLM"/>
    </source>
</evidence>
<proteinExistence type="predicted"/>
<dbReference type="AlphaFoldDB" id="A0A6J4QEN1"/>
<evidence type="ECO:0000313" key="2">
    <source>
        <dbReference type="EMBL" id="CAA9441798.1"/>
    </source>
</evidence>
<keyword evidence="1" id="KW-1133">Transmembrane helix</keyword>
<dbReference type="EMBL" id="CADCVD010000061">
    <property type="protein sequence ID" value="CAA9441798.1"/>
    <property type="molecule type" value="Genomic_DNA"/>
</dbReference>
<feature type="transmembrane region" description="Helical" evidence="1">
    <location>
        <begin position="108"/>
        <end position="127"/>
    </location>
</feature>